<evidence type="ECO:0000259" key="2">
    <source>
        <dbReference type="Pfam" id="PF13439"/>
    </source>
</evidence>
<accession>A0A1M6K2A1</accession>
<evidence type="ECO:0000313" key="4">
    <source>
        <dbReference type="Proteomes" id="UP000322917"/>
    </source>
</evidence>
<dbReference type="InterPro" id="IPR028098">
    <property type="entry name" value="Glyco_trans_4-like_N"/>
</dbReference>
<dbReference type="GO" id="GO:0016757">
    <property type="term" value="F:glycosyltransferase activity"/>
    <property type="evidence" value="ECO:0007669"/>
    <property type="project" value="InterPro"/>
</dbReference>
<dbReference type="AlphaFoldDB" id="A0A1M6K2A1"/>
<gene>
    <name evidence="3" type="ORF">SAMN02745170_02750</name>
</gene>
<keyword evidence="3" id="KW-0808">Transferase</keyword>
<dbReference type="RefSeq" id="WP_149735430.1">
    <property type="nucleotide sequence ID" value="NZ_FQZD01000025.1"/>
</dbReference>
<feature type="domain" description="Glycosyltransferase subfamily 4-like N-terminal" evidence="2">
    <location>
        <begin position="60"/>
        <end position="197"/>
    </location>
</feature>
<dbReference type="InterPro" id="IPR001296">
    <property type="entry name" value="Glyco_trans_1"/>
</dbReference>
<reference evidence="3 4" key="1">
    <citation type="submission" date="2016-11" db="EMBL/GenBank/DDBJ databases">
        <authorList>
            <person name="Varghese N."/>
            <person name="Submissions S."/>
        </authorList>
    </citation>
    <scope>NUCLEOTIDE SEQUENCE [LARGE SCALE GENOMIC DNA]</scope>
    <source>
        <strain evidence="3 4">DSM 15287</strain>
    </source>
</reference>
<sequence length="415" mass="47148">MRGLYLRTVFWFNLSAGGSVGHTAGVINSFRKYIKLDVISNDQLTGVKDVINIIKPSHCIMYLIPFYIRELLYSCQLIIKLRKSLKSDFIYQRYSGGSFAGAYLAKKFQIPFVLEFNSSDVWKIKNWNVKSKSFLVNTVKFLYKKIIQLPLVKFVEHYNLKYADIIVVVSEVLKEDLILAGVDSNKILVNPNGVDIKQFSSNKQGGKIRLQYGLDCHIVVGFIGTFGQWHGVLELARAISYFYKHNQNLLDKVKFLLIGDGVLLGETKKIIAKDNLIDKVIFTGLVPQQEAVNYLDACDILVSPHIQNADGTKFFGSPTKLFEYMAMEKGIVASNLEQIGKILCHNETGYLIEPGNIVEIAEGIKVLAADELLRNKMGHKARAFVSNYYTWDQHVLRILNELKYNHNSKTLYKVN</sequence>
<dbReference type="OrthoDB" id="9813214at2"/>
<feature type="domain" description="Glycosyl transferase family 1" evidence="1">
    <location>
        <begin position="219"/>
        <end position="383"/>
    </location>
</feature>
<evidence type="ECO:0000313" key="3">
    <source>
        <dbReference type="EMBL" id="SHJ53091.1"/>
    </source>
</evidence>
<dbReference type="SUPFAM" id="SSF53756">
    <property type="entry name" value="UDP-Glycosyltransferase/glycogen phosphorylase"/>
    <property type="match status" value="1"/>
</dbReference>
<dbReference type="Proteomes" id="UP000322917">
    <property type="component" value="Unassembled WGS sequence"/>
</dbReference>
<organism evidence="3 4">
    <name type="scientific">Propionispora hippei DSM 15287</name>
    <dbReference type="NCBI Taxonomy" id="1123003"/>
    <lineage>
        <taxon>Bacteria</taxon>
        <taxon>Bacillati</taxon>
        <taxon>Bacillota</taxon>
        <taxon>Negativicutes</taxon>
        <taxon>Selenomonadales</taxon>
        <taxon>Sporomusaceae</taxon>
        <taxon>Propionispora</taxon>
    </lineage>
</organism>
<dbReference type="PANTHER" id="PTHR12526">
    <property type="entry name" value="GLYCOSYLTRANSFERASE"/>
    <property type="match status" value="1"/>
</dbReference>
<protein>
    <submittedName>
        <fullName evidence="3">Glycosyltransferase involved in cell wall bisynthesis</fullName>
    </submittedName>
</protein>
<dbReference type="Pfam" id="PF00534">
    <property type="entry name" value="Glycos_transf_1"/>
    <property type="match status" value="1"/>
</dbReference>
<dbReference type="PANTHER" id="PTHR12526:SF622">
    <property type="entry name" value="GLYCOSYLTRANSFERASE (GROUP I)"/>
    <property type="match status" value="1"/>
</dbReference>
<proteinExistence type="predicted"/>
<dbReference type="CDD" id="cd03794">
    <property type="entry name" value="GT4_WbuB-like"/>
    <property type="match status" value="1"/>
</dbReference>
<evidence type="ECO:0000259" key="1">
    <source>
        <dbReference type="Pfam" id="PF00534"/>
    </source>
</evidence>
<dbReference type="Gene3D" id="3.40.50.2000">
    <property type="entry name" value="Glycogen Phosphorylase B"/>
    <property type="match status" value="2"/>
</dbReference>
<dbReference type="Pfam" id="PF13439">
    <property type="entry name" value="Glyco_transf_4"/>
    <property type="match status" value="1"/>
</dbReference>
<keyword evidence="4" id="KW-1185">Reference proteome</keyword>
<dbReference type="EMBL" id="FQZD01000025">
    <property type="protein sequence ID" value="SHJ53091.1"/>
    <property type="molecule type" value="Genomic_DNA"/>
</dbReference>
<name>A0A1M6K2A1_9FIRM</name>